<evidence type="ECO:0000313" key="15">
    <source>
        <dbReference type="Proteomes" id="UP000005627"/>
    </source>
</evidence>
<evidence type="ECO:0000256" key="12">
    <source>
        <dbReference type="ARBA" id="ARBA00024631"/>
    </source>
</evidence>
<dbReference type="InParanoid" id="G8ZUI5"/>
<dbReference type="GO" id="GO:0043495">
    <property type="term" value="F:protein-membrane adaptor activity"/>
    <property type="evidence" value="ECO:0007669"/>
    <property type="project" value="TreeGrafter"/>
</dbReference>
<dbReference type="GO" id="GO:0097632">
    <property type="term" value="C:extrinsic component of phagophore assembly site membrane"/>
    <property type="evidence" value="ECO:0007669"/>
    <property type="project" value="EnsemblFungi"/>
</dbReference>
<keyword evidence="5" id="KW-0813">Transport</keyword>
<dbReference type="EMBL" id="HE616746">
    <property type="protein sequence ID" value="CCE92279.1"/>
    <property type="molecule type" value="Genomic_DNA"/>
</dbReference>
<dbReference type="GO" id="GO:0061723">
    <property type="term" value="P:glycophagy"/>
    <property type="evidence" value="ECO:0007669"/>
    <property type="project" value="TreeGrafter"/>
</dbReference>
<keyword evidence="15" id="KW-1185">Reference proteome</keyword>
<dbReference type="GO" id="GO:0061709">
    <property type="term" value="P:reticulophagy"/>
    <property type="evidence" value="ECO:0007669"/>
    <property type="project" value="EnsemblFungi"/>
</dbReference>
<evidence type="ECO:0000256" key="9">
    <source>
        <dbReference type="ARBA" id="ARBA00023136"/>
    </source>
</evidence>
<evidence type="ECO:0000256" key="13">
    <source>
        <dbReference type="SAM" id="MobiDB-lite"/>
    </source>
</evidence>
<dbReference type="PANTHER" id="PTHR13190">
    <property type="entry name" value="AUTOPHAGY-RELATED 2, ISOFORM A"/>
    <property type="match status" value="1"/>
</dbReference>
<comment type="catalytic activity">
    <reaction evidence="10">
        <text>a 1,2-diacyl-sn-glycero-3-phospho-L-serine(in) = a 1,2-diacyl-sn-glycero-3-phospho-L-serine(out)</text>
        <dbReference type="Rhea" id="RHEA:38663"/>
        <dbReference type="ChEBI" id="CHEBI:57262"/>
    </reaction>
</comment>
<dbReference type="Proteomes" id="UP000005627">
    <property type="component" value="Chromosome 5"/>
</dbReference>
<reference evidence="14 15" key="1">
    <citation type="journal article" date="2011" name="Proc. Natl. Acad. Sci. U.S.A.">
        <title>Evolutionary erosion of yeast sex chromosomes by mating-type switching accidents.</title>
        <authorList>
            <person name="Gordon J.L."/>
            <person name="Armisen D."/>
            <person name="Proux-Wera E."/>
            <person name="Oheigeartaigh S.S."/>
            <person name="Byrne K.P."/>
            <person name="Wolfe K.H."/>
        </authorList>
    </citation>
    <scope>NUCLEOTIDE SEQUENCE [LARGE SCALE GENOMIC DNA]</scope>
    <source>
        <strain evidence="15">ATCC 10662 / CBS 1146 / NBRC 0425 / NCYC 2629 / NRRL Y-866</strain>
    </source>
</reference>
<dbReference type="GO" id="GO:0000045">
    <property type="term" value="P:autophagosome assembly"/>
    <property type="evidence" value="ECO:0007669"/>
    <property type="project" value="EnsemblFungi"/>
</dbReference>
<dbReference type="HOGENOM" id="CLU_000626_3_0_1"/>
<comment type="catalytic activity">
    <reaction evidence="11">
        <text>a 1,2-diacyl-sn-glycero-3-phosphoethanolamine(in) = a 1,2-diacyl-sn-glycero-3-phosphoethanolamine(out)</text>
        <dbReference type="Rhea" id="RHEA:38895"/>
        <dbReference type="ChEBI" id="CHEBI:64612"/>
    </reaction>
</comment>
<evidence type="ECO:0000256" key="4">
    <source>
        <dbReference type="ARBA" id="ARBA00018070"/>
    </source>
</evidence>
<protein>
    <recommendedName>
        <fullName evidence="4">Autophagy-related protein 2</fullName>
    </recommendedName>
</protein>
<evidence type="ECO:0000313" key="14">
    <source>
        <dbReference type="EMBL" id="CCE92279.1"/>
    </source>
</evidence>
<organism evidence="14 15">
    <name type="scientific">Torulaspora delbrueckii</name>
    <name type="common">Yeast</name>
    <name type="synonym">Candida colliculosa</name>
    <dbReference type="NCBI Taxonomy" id="4950"/>
    <lineage>
        <taxon>Eukaryota</taxon>
        <taxon>Fungi</taxon>
        <taxon>Dikarya</taxon>
        <taxon>Ascomycota</taxon>
        <taxon>Saccharomycotina</taxon>
        <taxon>Saccharomycetes</taxon>
        <taxon>Saccharomycetales</taxon>
        <taxon>Saccharomycetaceae</taxon>
        <taxon>Torulaspora</taxon>
    </lineage>
</organism>
<evidence type="ECO:0000256" key="8">
    <source>
        <dbReference type="ARBA" id="ARBA00023055"/>
    </source>
</evidence>
<dbReference type="GO" id="GO:0005789">
    <property type="term" value="C:endoplasmic reticulum membrane"/>
    <property type="evidence" value="ECO:0007669"/>
    <property type="project" value="UniProtKB-SubCell"/>
</dbReference>
<evidence type="ECO:0000256" key="6">
    <source>
        <dbReference type="ARBA" id="ARBA00022824"/>
    </source>
</evidence>
<keyword evidence="7" id="KW-0072">Autophagy</keyword>
<evidence type="ECO:0000256" key="3">
    <source>
        <dbReference type="ARBA" id="ARBA00009714"/>
    </source>
</evidence>
<dbReference type="GO" id="GO:0000422">
    <property type="term" value="P:autophagy of mitochondrion"/>
    <property type="evidence" value="ECO:0007669"/>
    <property type="project" value="EnsemblFungi"/>
</dbReference>
<accession>G8ZUI5</accession>
<evidence type="ECO:0000256" key="7">
    <source>
        <dbReference type="ARBA" id="ARBA00023006"/>
    </source>
</evidence>
<evidence type="ECO:0000256" key="2">
    <source>
        <dbReference type="ARBA" id="ARBA00004623"/>
    </source>
</evidence>
<evidence type="ECO:0000256" key="1">
    <source>
        <dbReference type="ARBA" id="ARBA00004406"/>
    </source>
</evidence>
<dbReference type="GO" id="GO:0032991">
    <property type="term" value="C:protein-containing complex"/>
    <property type="evidence" value="ECO:0007669"/>
    <property type="project" value="EnsemblFungi"/>
</dbReference>
<name>G8ZUI5_TORDE</name>
<dbReference type="KEGG" id="tdl:TDEL_0E00360"/>
<dbReference type="GO" id="GO:0000425">
    <property type="term" value="P:pexophagy"/>
    <property type="evidence" value="ECO:0007669"/>
    <property type="project" value="EnsemblFungi"/>
</dbReference>
<gene>
    <name evidence="14" type="primary">TDEL0E00360</name>
    <name evidence="14" type="ORF">TDEL_0E00360</name>
</gene>
<keyword evidence="8" id="KW-0445">Lipid transport</keyword>
<feature type="region of interest" description="Disordered" evidence="13">
    <location>
        <begin position="121"/>
        <end position="152"/>
    </location>
</feature>
<evidence type="ECO:0000256" key="5">
    <source>
        <dbReference type="ARBA" id="ARBA00022448"/>
    </source>
</evidence>
<keyword evidence="6" id="KW-0256">Endoplasmic reticulum</keyword>
<dbReference type="GO" id="GO:0120013">
    <property type="term" value="F:lipid transfer activity"/>
    <property type="evidence" value="ECO:0007669"/>
    <property type="project" value="EnsemblFungi"/>
</dbReference>
<dbReference type="STRING" id="1076872.G8ZUI5"/>
<comment type="catalytic activity">
    <reaction evidence="12">
        <text>a 1,2-diacyl-sn-glycero-3-phosphocholine(in) = a 1,2-diacyl-sn-glycero-3-phosphocholine(out)</text>
        <dbReference type="Rhea" id="RHEA:38571"/>
        <dbReference type="ChEBI" id="CHEBI:57643"/>
    </reaction>
</comment>
<dbReference type="GO" id="GO:0034727">
    <property type="term" value="P:piecemeal microautophagy of the nucleus"/>
    <property type="evidence" value="ECO:0007669"/>
    <property type="project" value="EnsemblFungi"/>
</dbReference>
<dbReference type="FunCoup" id="G8ZUI5">
    <property type="interactions" value="60"/>
</dbReference>
<keyword evidence="9" id="KW-0472">Membrane</keyword>
<dbReference type="OrthoDB" id="18982at2759"/>
<proteinExistence type="inferred from homology"/>
<dbReference type="GO" id="GO:0032258">
    <property type="term" value="P:cytoplasm to vacuole targeting by the Cvt pathway"/>
    <property type="evidence" value="ECO:0007669"/>
    <property type="project" value="EnsemblFungi"/>
</dbReference>
<dbReference type="RefSeq" id="XP_003681490.1">
    <property type="nucleotide sequence ID" value="XM_003681442.1"/>
</dbReference>
<dbReference type="GeneID" id="11503672"/>
<comment type="similarity">
    <text evidence="3">Belongs to the ATG2 family.</text>
</comment>
<dbReference type="PANTHER" id="PTHR13190:SF1">
    <property type="entry name" value="AUTOPHAGY-RELATED 2, ISOFORM A"/>
    <property type="match status" value="1"/>
</dbReference>
<dbReference type="Pfam" id="PF13329">
    <property type="entry name" value="ATG2_CAD"/>
    <property type="match status" value="1"/>
</dbReference>
<dbReference type="GO" id="GO:0032266">
    <property type="term" value="F:phosphatidylinositol-3-phosphate binding"/>
    <property type="evidence" value="ECO:0007669"/>
    <property type="project" value="EnsemblFungi"/>
</dbReference>
<dbReference type="GO" id="GO:0061908">
    <property type="term" value="C:phagophore"/>
    <property type="evidence" value="ECO:0007669"/>
    <property type="project" value="EnsemblFungi"/>
</dbReference>
<dbReference type="InterPro" id="IPR026849">
    <property type="entry name" value="ATG2"/>
</dbReference>
<comment type="subcellular location">
    <subcellularLocation>
        <location evidence="1">Endoplasmic reticulum membrane</location>
        <topology evidence="1">Peripheral membrane protein</topology>
    </subcellularLocation>
    <subcellularLocation>
        <location evidence="2">Preautophagosomal structure membrane</location>
        <topology evidence="2">Peripheral membrane protein</topology>
    </subcellularLocation>
</comment>
<evidence type="ECO:0000256" key="11">
    <source>
        <dbReference type="ARBA" id="ARBA00024615"/>
    </source>
</evidence>
<evidence type="ECO:0000256" key="10">
    <source>
        <dbReference type="ARBA" id="ARBA00024479"/>
    </source>
</evidence>
<sequence>MSFWLPQNLQKRLLLYAVQQVSVLSNVDLSNLHVSLGSSSQFTFDDLELAVDSMNVPGFEVKSGTIDHLDLQLTVSGGVGIKGRGLLFELKPKLSEQGSPFSLAKSIQDLTNSIIQLPDVSTEMSGPNDLPEGITASSSSASSSGEDDGAHTVGKLESMRNKLLNVALSQLTITFDDIKARLFLEDHTVIELSLGTIDFQTERTSLRRVSITDFRASQFKREDTKDEVHSDADDMAGSKLIQPHIEASSLYMSAMEDSKMDPSKAVEPKGEEPVLLDMILLDHLNITFEGLSSIDDLSVRNFAIKSKVLDLKLHNVLDLNDFVFELLIQAIQRYDQDGASQTTSLPGYKRFQKEQQATSEMLDLCSIELGQINVELSDIVSFSLKDVSLELHANGVQSFSVNAIELNGELMSPASASAPIIRGKLTSQELVIAVLHSTCLKLNIQILKTLTSTFRRTQEVFSLMVEKHVVKRHSKVRDHNQTKITVQSEPLSVSLILDNYILLMNTGPVTSDLTTNIFETKSIRIERHTSNEKNTLIDCREISIVGSRSRVQINSYDESFKDALLTSKFVCKVNEIIFEEDHKVLQSIFSDLSKLTDVFMEDSNEHKEASRKMSMKKSVRILQSSSVLYRHTELAAFALIIDSIEVTVRNFIKREFGSLQLTAGNILLAMTEDDGVISFCKKLSCRRVTSSTSEIFIEPIRLNNEERPLIFFYRKSGGKIKVRVKNLSFCYYAKWLWVLRTTETGAKSENTEEIISEQPWELKLIDCSIILRPSRLNAALAVVIDNLTCSAKSFKPQMKSIVKSGSLMLIDDFCNIKSPSERCWPSLPSLYAHQGFSAIGRFETLNARINEANSVVSLKVALQTIGLSLCADSAHTLTQLCIDLKYPLTFPDNEKYNYNEAGPVDVFQSVDPDFFNSLHIQEESRFHGDDDIVNIDDAHEWDADELSVGHSSYDSNSPKIEVQEAYLDLAQELRATPPHEDMPSIDIRFGLEVERVVFKLFDGYDWKFTRKSISRTIDQVDQEIKAFGEEPSNASGQLGMTVFDSIYVSANATDTVGLKKRVNDEIQGEVRSSVYVRKANLHPSRHYKVAIQLEKVGLKFTGFALEQTQIDKDHTNPDQVNMADLSIKRFEIIDNVPTSTWNKFLTLLRHGQWPLDRPMLHLSLATFRPMSCLMATELTLNVEVAPLRLHVDQDALDFLVKFGEFKDNRFELIDEFPDIPFIQKLTTNSVKLKLDYKPKKVDYSGLRSGHASELMNFFILDGSNITLKGLELYGINGFPELNTALKAIWTPDITSKQIPGVLEGFAPMKSLLALGSGVKALVSEPSAELKEDRRLRRDLKRGCNVFVRTTTGDFVRLGAKLASGTQTVLENAEQMLGGDGSNGRIYKTEEPALDMNHLLEEDQLVGGSNPRVKGQQPAALVLDPSKGDEGEPKIVSLYADQPLDIHKGLEEAYNSLEKHMHVVYDVVWKTKGELRDNKAGAAAAAVSVAKVAPVAIIRPLIGATEAVAKALQGISNQFDKEQIDDISDKYKSLKYKR</sequence>
<dbReference type="eggNOG" id="KOG2993">
    <property type="taxonomic scope" value="Eukaryota"/>
</dbReference>